<evidence type="ECO:0000256" key="1">
    <source>
        <dbReference type="SAM" id="MobiDB-lite"/>
    </source>
</evidence>
<organism evidence="2 3">
    <name type="scientific">Ramazzottius varieornatus</name>
    <name type="common">Water bear</name>
    <name type="synonym">Tardigrade</name>
    <dbReference type="NCBI Taxonomy" id="947166"/>
    <lineage>
        <taxon>Eukaryota</taxon>
        <taxon>Metazoa</taxon>
        <taxon>Ecdysozoa</taxon>
        <taxon>Tardigrada</taxon>
        <taxon>Eutardigrada</taxon>
        <taxon>Parachela</taxon>
        <taxon>Hypsibioidea</taxon>
        <taxon>Ramazzottiidae</taxon>
        <taxon>Ramazzottius</taxon>
    </lineage>
</organism>
<proteinExistence type="predicted"/>
<accession>A0A1D1VCF6</accession>
<gene>
    <name evidence="2" type="primary">RvY_09708-1</name>
    <name evidence="2" type="synonym">RvY_09708.1</name>
    <name evidence="2" type="ORF">RvY_09708</name>
</gene>
<dbReference type="EMBL" id="BDGG01000004">
    <property type="protein sequence ID" value="GAU98580.1"/>
    <property type="molecule type" value="Genomic_DNA"/>
</dbReference>
<protein>
    <submittedName>
        <fullName evidence="2">Uncharacterized protein</fullName>
    </submittedName>
</protein>
<dbReference type="Proteomes" id="UP000186922">
    <property type="component" value="Unassembled WGS sequence"/>
</dbReference>
<sequence length="106" mass="11627">MEGEESLPDGLTDDEKTWNSRTGSRIPSRCAKADDRRSPSWRSNPGFNTSASRIGISPIVGAPDGIQEVTVTLRRGNGRATKQMDYPLDGNMIHRNIHSSGTMKIN</sequence>
<feature type="region of interest" description="Disordered" evidence="1">
    <location>
        <begin position="1"/>
        <end position="53"/>
    </location>
</feature>
<evidence type="ECO:0000313" key="2">
    <source>
        <dbReference type="EMBL" id="GAU98580.1"/>
    </source>
</evidence>
<name>A0A1D1VCF6_RAMVA</name>
<comment type="caution">
    <text evidence="2">The sequence shown here is derived from an EMBL/GenBank/DDBJ whole genome shotgun (WGS) entry which is preliminary data.</text>
</comment>
<feature type="compositionally biased region" description="Polar residues" evidence="1">
    <location>
        <begin position="40"/>
        <end position="52"/>
    </location>
</feature>
<reference evidence="2 3" key="1">
    <citation type="journal article" date="2016" name="Nat. Commun.">
        <title>Extremotolerant tardigrade genome and improved radiotolerance of human cultured cells by tardigrade-unique protein.</title>
        <authorList>
            <person name="Hashimoto T."/>
            <person name="Horikawa D.D."/>
            <person name="Saito Y."/>
            <person name="Kuwahara H."/>
            <person name="Kozuka-Hata H."/>
            <person name="Shin-I T."/>
            <person name="Minakuchi Y."/>
            <person name="Ohishi K."/>
            <person name="Motoyama A."/>
            <person name="Aizu T."/>
            <person name="Enomoto A."/>
            <person name="Kondo K."/>
            <person name="Tanaka S."/>
            <person name="Hara Y."/>
            <person name="Koshikawa S."/>
            <person name="Sagara H."/>
            <person name="Miura T."/>
            <person name="Yokobori S."/>
            <person name="Miyagawa K."/>
            <person name="Suzuki Y."/>
            <person name="Kubo T."/>
            <person name="Oyama M."/>
            <person name="Kohara Y."/>
            <person name="Fujiyama A."/>
            <person name="Arakawa K."/>
            <person name="Katayama T."/>
            <person name="Toyoda A."/>
            <person name="Kunieda T."/>
        </authorList>
    </citation>
    <scope>NUCLEOTIDE SEQUENCE [LARGE SCALE GENOMIC DNA]</scope>
    <source>
        <strain evidence="2 3">YOKOZUNA-1</strain>
    </source>
</reference>
<evidence type="ECO:0000313" key="3">
    <source>
        <dbReference type="Proteomes" id="UP000186922"/>
    </source>
</evidence>
<dbReference type="AlphaFoldDB" id="A0A1D1VCF6"/>
<keyword evidence="3" id="KW-1185">Reference proteome</keyword>